<accession>A0A6A6WXA7</accession>
<proteinExistence type="predicted"/>
<evidence type="ECO:0000259" key="2">
    <source>
        <dbReference type="PROSITE" id="PS50097"/>
    </source>
</evidence>
<feature type="compositionally biased region" description="Low complexity" evidence="1">
    <location>
        <begin position="96"/>
        <end position="109"/>
    </location>
</feature>
<dbReference type="SUPFAM" id="SSF54695">
    <property type="entry name" value="POZ domain"/>
    <property type="match status" value="1"/>
</dbReference>
<evidence type="ECO:0000313" key="4">
    <source>
        <dbReference type="Proteomes" id="UP000799757"/>
    </source>
</evidence>
<dbReference type="PROSITE" id="PS50097">
    <property type="entry name" value="BTB"/>
    <property type="match status" value="1"/>
</dbReference>
<protein>
    <recommendedName>
        <fullName evidence="2">BTB domain-containing protein</fullName>
    </recommendedName>
</protein>
<dbReference type="OrthoDB" id="6359816at2759"/>
<dbReference type="AlphaFoldDB" id="A0A6A6WXA7"/>
<dbReference type="InterPro" id="IPR000210">
    <property type="entry name" value="BTB/POZ_dom"/>
</dbReference>
<dbReference type="EMBL" id="MU002204">
    <property type="protein sequence ID" value="KAF2788575.1"/>
    <property type="molecule type" value="Genomic_DNA"/>
</dbReference>
<keyword evidence="4" id="KW-1185">Reference proteome</keyword>
<feature type="region of interest" description="Disordered" evidence="1">
    <location>
        <begin position="92"/>
        <end position="115"/>
    </location>
</feature>
<dbReference type="SMART" id="SM00225">
    <property type="entry name" value="BTB"/>
    <property type="match status" value="1"/>
</dbReference>
<dbReference type="InterPro" id="IPR011333">
    <property type="entry name" value="SKP1/BTB/POZ_sf"/>
</dbReference>
<reference evidence="3" key="1">
    <citation type="journal article" date="2020" name="Stud. Mycol.">
        <title>101 Dothideomycetes genomes: a test case for predicting lifestyles and emergence of pathogens.</title>
        <authorList>
            <person name="Haridas S."/>
            <person name="Albert R."/>
            <person name="Binder M."/>
            <person name="Bloem J."/>
            <person name="Labutti K."/>
            <person name="Salamov A."/>
            <person name="Andreopoulos B."/>
            <person name="Baker S."/>
            <person name="Barry K."/>
            <person name="Bills G."/>
            <person name="Bluhm B."/>
            <person name="Cannon C."/>
            <person name="Castanera R."/>
            <person name="Culley D."/>
            <person name="Daum C."/>
            <person name="Ezra D."/>
            <person name="Gonzalez J."/>
            <person name="Henrissat B."/>
            <person name="Kuo A."/>
            <person name="Liang C."/>
            <person name="Lipzen A."/>
            <person name="Lutzoni F."/>
            <person name="Magnuson J."/>
            <person name="Mondo S."/>
            <person name="Nolan M."/>
            <person name="Ohm R."/>
            <person name="Pangilinan J."/>
            <person name="Park H.-J."/>
            <person name="Ramirez L."/>
            <person name="Alfaro M."/>
            <person name="Sun H."/>
            <person name="Tritt A."/>
            <person name="Yoshinaga Y."/>
            <person name="Zwiers L.-H."/>
            <person name="Turgeon B."/>
            <person name="Goodwin S."/>
            <person name="Spatafora J."/>
            <person name="Crous P."/>
            <person name="Grigoriev I."/>
        </authorList>
    </citation>
    <scope>NUCLEOTIDE SEQUENCE</scope>
    <source>
        <strain evidence="3">CBS 109.77</strain>
    </source>
</reference>
<dbReference type="Gene3D" id="3.30.710.10">
    <property type="entry name" value="Potassium Channel Kv1.1, Chain A"/>
    <property type="match status" value="1"/>
</dbReference>
<sequence>MDSPNVELMSALASLFECGKYSDLTLLCGTKRYSVHRALVCSRSEFFEGACRNPFRESETGVIDLTEDDPEAVEHMVNYFYHLDYLTKPLSRRSSQRSSRLTSPLSPRSPTRRRATKINLALVEDPLMAMMSAATPSGGPLTPPSERANHFESLDASGKLPDTPMADQDTEDPFESYQMEAEADVEKPHLVTHAKVYAIAEKYGIPGLKSLARKKFAHQMELHINSAELPEACQEAYETTVDTDRGLRDVVIQTFRSNPDLTLRQDVELAVRETPGLAFELFRMASGLPVTGLRPATSAC</sequence>
<evidence type="ECO:0000256" key="1">
    <source>
        <dbReference type="SAM" id="MobiDB-lite"/>
    </source>
</evidence>
<dbReference type="PANTHER" id="PTHR47843">
    <property type="entry name" value="BTB DOMAIN-CONTAINING PROTEIN-RELATED"/>
    <property type="match status" value="1"/>
</dbReference>
<organism evidence="3 4">
    <name type="scientific">Melanomma pulvis-pyrius CBS 109.77</name>
    <dbReference type="NCBI Taxonomy" id="1314802"/>
    <lineage>
        <taxon>Eukaryota</taxon>
        <taxon>Fungi</taxon>
        <taxon>Dikarya</taxon>
        <taxon>Ascomycota</taxon>
        <taxon>Pezizomycotina</taxon>
        <taxon>Dothideomycetes</taxon>
        <taxon>Pleosporomycetidae</taxon>
        <taxon>Pleosporales</taxon>
        <taxon>Melanommataceae</taxon>
        <taxon>Melanomma</taxon>
    </lineage>
</organism>
<name>A0A6A6WXA7_9PLEO</name>
<gene>
    <name evidence="3" type="ORF">K505DRAFT_366346</name>
</gene>
<dbReference type="Proteomes" id="UP000799757">
    <property type="component" value="Unassembled WGS sequence"/>
</dbReference>
<feature type="domain" description="BTB" evidence="2">
    <location>
        <begin position="22"/>
        <end position="81"/>
    </location>
</feature>
<dbReference type="Pfam" id="PF00651">
    <property type="entry name" value="BTB"/>
    <property type="match status" value="1"/>
</dbReference>
<dbReference type="PANTHER" id="PTHR47843:SF5">
    <property type="entry name" value="BTB_POZ DOMAIN PROTEIN"/>
    <property type="match status" value="1"/>
</dbReference>
<evidence type="ECO:0000313" key="3">
    <source>
        <dbReference type="EMBL" id="KAF2788575.1"/>
    </source>
</evidence>
<dbReference type="CDD" id="cd18186">
    <property type="entry name" value="BTB_POZ_ZBTB_KLHL-like"/>
    <property type="match status" value="1"/>
</dbReference>